<feature type="compositionally biased region" description="Low complexity" evidence="1">
    <location>
        <begin position="699"/>
        <end position="724"/>
    </location>
</feature>
<sequence length="1352" mass="128433">MQTWAKRGIHTALVTGGLLMLGTGIASADEDVNPDRPASPLDAAIAVPIHLDNNVIGTPVGQRALPAVDAEVPVAPGALTKRLPHTATPAANAATAKATALGGTTLRGNRAGGELAVPVDVSGNAVALGGGAEAENTSGQTAAGTTGPITTDGSTRALAGNVVALDWAAPVQVTGNAVGAVDDADVVNTADQSATAGGGSTTSGRGRVLAGNTGALHGATPLQLNGNAVAGAGNATTDSATSATAASGGVLTTDGTGAVAAGNAGAVPVATPVHASGQALSVFGIAESTSHNTAGAQAGAETPDFAGYPTYVTTYAPDSVVSGNVLQPAAATPTTLDCATAGVVGNSDATCAATATAGAGGGTRTDGADGVLSGSTATAPAATPVEVIGTAAGVAGNSTAADTHSSTADAGGHTHTHGRDSTLGGALVSAPVAGPVDLCGSGLAGAGDTSATCDHAVSTQAGGDAGSTGDNSVGGGNGVVVPVATPVESIGNGGGALGTVDFSGSQRKDTVAGGSANTADDGAVAGANLVQVPLATPVQFFGNALGTGARTGSTAALHDTTRAGGTSTASGVGGVLSGNIAQTPSALPAQGFGANGVVAGIGSADATNTTSAVSGNAAGTDGSNGSGSGNIISTPTAGAAQGAGDSVAVFGRGTALAANTTATTAGGTTATSGQSGNASGNVVSPALLPVVQPAGTPVAVAGADSASSSTSQTTGTSGGNATTDGRGGHVSGNLFDVPAASLAQVHGDAVSAGAAQAGGTSDHTTTGSAGGHSETSGENKNLSGLHGVRPIGVNAPIYNVPIKVLADAVTDAKHTNDVAVGEEKPLELPPVGALPLTKPPTVLNHARSNPLGTLGRPLGGLSNPGGLPLVGGLLSGGNGGGGLLGGGLLGGLTRASDGGLIGSRPAGRAAGRADHPTMPMPAMPRPAMPTSYGNPAHAPYGQPAWPTGAPAGVPVRGVPTMPTDGVPNVPAGTAGRQQPVGSVGNIPIDGAIGLPVGKLTQIAGRGVSRAVTNSMAPLASRDLPQLPAGVPQLPTGVPQLPAGVPQLPTGGLPQPLTGGVPQPPNGGAVPLPTGGVAQLQSGGLVPQLLPGDPARSAGRGLPQPPIGGLPQLPNGGALPAGGVAHLNNSGLLAQDLTRLTGRDLPPKPVGGLPHLPNGGSTPLPTGGVAQLQSGGLVPQDIGVPPLPVGGAPQLPGRDLPQLPIAGVTQLATNALAQLPSNGLLPLGAVPQLSGRDLPATGGAEPVAGVTRPAGNALGHLPTDALLDTVVGVLPAGLGDNLPGRFHTMDPRDFRTDVFTMPGLDAASGMFAGDLFEVPEVHTLPATGASGLTSLTDTQSKLADLFGTFPKIG</sequence>
<dbReference type="RefSeq" id="WP_052022046.1">
    <property type="nucleotide sequence ID" value="NZ_AYXG01000241.1"/>
</dbReference>
<reference evidence="3 4" key="1">
    <citation type="journal article" date="2014" name="Genome Announc.">
        <title>Draft Genome Sequence of the Antitrypanosomally Active Sponge-Associated Bacterium Actinokineospora sp. Strain EG49.</title>
        <authorList>
            <person name="Harjes J."/>
            <person name="Ryu T."/>
            <person name="Abdelmohsen U.R."/>
            <person name="Moitinho-Silva L."/>
            <person name="Horn H."/>
            <person name="Ravasi T."/>
            <person name="Hentschel U."/>
        </authorList>
    </citation>
    <scope>NUCLEOTIDE SEQUENCE [LARGE SCALE GENOMIC DNA]</scope>
    <source>
        <strain evidence="3 4">EG49</strain>
    </source>
</reference>
<keyword evidence="2" id="KW-0732">Signal</keyword>
<proteinExistence type="predicted"/>
<feature type="region of interest" description="Disordered" evidence="1">
    <location>
        <begin position="753"/>
        <end position="783"/>
    </location>
</feature>
<keyword evidence="4" id="KW-1185">Reference proteome</keyword>
<dbReference type="EMBL" id="AYXG01000241">
    <property type="protein sequence ID" value="EWC58414.1"/>
    <property type="molecule type" value="Genomic_DNA"/>
</dbReference>
<evidence type="ECO:0000313" key="3">
    <source>
        <dbReference type="EMBL" id="EWC58414.1"/>
    </source>
</evidence>
<dbReference type="STRING" id="909613.UO65_6306"/>
<evidence type="ECO:0000313" key="4">
    <source>
        <dbReference type="Proteomes" id="UP000019277"/>
    </source>
</evidence>
<feature type="signal peptide" evidence="2">
    <location>
        <begin position="1"/>
        <end position="28"/>
    </location>
</feature>
<feature type="region of interest" description="Disordered" evidence="1">
    <location>
        <begin position="398"/>
        <end position="426"/>
    </location>
</feature>
<dbReference type="OrthoDB" id="3661198at2"/>
<evidence type="ECO:0000256" key="2">
    <source>
        <dbReference type="SAM" id="SignalP"/>
    </source>
</evidence>
<dbReference type="Proteomes" id="UP000019277">
    <property type="component" value="Unassembled WGS sequence"/>
</dbReference>
<protein>
    <submittedName>
        <fullName evidence="3">Outer membrane protein</fullName>
    </submittedName>
</protein>
<gene>
    <name evidence="3" type="ORF">UO65_6306</name>
</gene>
<feature type="compositionally biased region" description="Low complexity" evidence="1">
    <location>
        <begin position="398"/>
        <end position="410"/>
    </location>
</feature>
<feature type="chain" id="PRO_5004896179" evidence="2">
    <location>
        <begin position="29"/>
        <end position="1352"/>
    </location>
</feature>
<comment type="caution">
    <text evidence="3">The sequence shown here is derived from an EMBL/GenBank/DDBJ whole genome shotgun (WGS) entry which is preliminary data.</text>
</comment>
<feature type="region of interest" description="Disordered" evidence="1">
    <location>
        <begin position="699"/>
        <end position="732"/>
    </location>
</feature>
<dbReference type="PATRIC" id="fig|909613.9.peg.6303"/>
<feature type="region of interest" description="Disordered" evidence="1">
    <location>
        <begin position="1090"/>
        <end position="1114"/>
    </location>
</feature>
<feature type="region of interest" description="Disordered" evidence="1">
    <location>
        <begin position="1050"/>
        <end position="1075"/>
    </location>
</feature>
<feature type="compositionally biased region" description="Polar residues" evidence="1">
    <location>
        <begin position="758"/>
        <end position="782"/>
    </location>
</feature>
<feature type="region of interest" description="Disordered" evidence="1">
    <location>
        <begin position="1140"/>
        <end position="1194"/>
    </location>
</feature>
<feature type="region of interest" description="Disordered" evidence="1">
    <location>
        <begin position="130"/>
        <end position="151"/>
    </location>
</feature>
<feature type="compositionally biased region" description="Low complexity" evidence="1">
    <location>
        <begin position="1050"/>
        <end position="1060"/>
    </location>
</feature>
<name>W7IWL5_9PSEU</name>
<dbReference type="eggNOG" id="ENOG5032NZI">
    <property type="taxonomic scope" value="Bacteria"/>
</dbReference>
<accession>W7IWL5</accession>
<organism evidence="3 4">
    <name type="scientific">Actinokineospora spheciospongiae</name>
    <dbReference type="NCBI Taxonomy" id="909613"/>
    <lineage>
        <taxon>Bacteria</taxon>
        <taxon>Bacillati</taxon>
        <taxon>Actinomycetota</taxon>
        <taxon>Actinomycetes</taxon>
        <taxon>Pseudonocardiales</taxon>
        <taxon>Pseudonocardiaceae</taxon>
        <taxon>Actinokineospora</taxon>
    </lineage>
</organism>
<evidence type="ECO:0000256" key="1">
    <source>
        <dbReference type="SAM" id="MobiDB-lite"/>
    </source>
</evidence>
<feature type="compositionally biased region" description="Polar residues" evidence="1">
    <location>
        <begin position="135"/>
        <end position="151"/>
    </location>
</feature>